<protein>
    <submittedName>
        <fullName evidence="2">Uncharacterized protein</fullName>
    </submittedName>
</protein>
<accession>A0AAW1XV09</accession>
<dbReference type="Proteomes" id="UP001457282">
    <property type="component" value="Unassembled WGS sequence"/>
</dbReference>
<gene>
    <name evidence="2" type="ORF">M0R45_017442</name>
</gene>
<organism evidence="2 3">
    <name type="scientific">Rubus argutus</name>
    <name type="common">Southern blackberry</name>
    <dbReference type="NCBI Taxonomy" id="59490"/>
    <lineage>
        <taxon>Eukaryota</taxon>
        <taxon>Viridiplantae</taxon>
        <taxon>Streptophyta</taxon>
        <taxon>Embryophyta</taxon>
        <taxon>Tracheophyta</taxon>
        <taxon>Spermatophyta</taxon>
        <taxon>Magnoliopsida</taxon>
        <taxon>eudicotyledons</taxon>
        <taxon>Gunneridae</taxon>
        <taxon>Pentapetalae</taxon>
        <taxon>rosids</taxon>
        <taxon>fabids</taxon>
        <taxon>Rosales</taxon>
        <taxon>Rosaceae</taxon>
        <taxon>Rosoideae</taxon>
        <taxon>Rosoideae incertae sedis</taxon>
        <taxon>Rubus</taxon>
    </lineage>
</organism>
<sequence length="425" mass="48956">MLVAMLAAMVVVTLVAMLVEVVELFLLAFNLNLKKTTTTTQIDDLPDVILVEILARLPCKKMRFLSLQGVGEENTFIGAGIVAVLPYPKNKLRPKLEVLAHPVVKTKGSHFSLDFLPCFQEEKEREVRLLVAGTYNDLVLCCKTYQDEEYYNIYDSYYICNPYTKQWVVLPPNHLRVPQDCSTCVGFICEPYVNYSADGKEEQTSSITLNADYRWSVVQMVIPHMSTTLELHMEILSSETRGNNNIVELDPTFSSDVIDQCRFGIGTRREFMCLGVCRGRLRMCQKDFRSVVLDYRHLNVWEWKEEVDDNGCKVQKWCLIVDRLSMNQLHLKYPLISEKKLRKRRRFQVLSFHPNNGDVVFLETEYPKCIALCNMSEKKTLEIVSEFDPAINLKYFSSWFGSSYLGSTNVYPFVIPWLPTPVPKS</sequence>
<dbReference type="InterPro" id="IPR055290">
    <property type="entry name" value="At3g26010-like"/>
</dbReference>
<dbReference type="AlphaFoldDB" id="A0AAW1XV09"/>
<keyword evidence="1" id="KW-0472">Membrane</keyword>
<reference evidence="2 3" key="1">
    <citation type="journal article" date="2023" name="G3 (Bethesda)">
        <title>A chromosome-length genome assembly and annotation of blackberry (Rubus argutus, cv. 'Hillquist').</title>
        <authorList>
            <person name="Bruna T."/>
            <person name="Aryal R."/>
            <person name="Dudchenko O."/>
            <person name="Sargent D.J."/>
            <person name="Mead D."/>
            <person name="Buti M."/>
            <person name="Cavallini A."/>
            <person name="Hytonen T."/>
            <person name="Andres J."/>
            <person name="Pham M."/>
            <person name="Weisz D."/>
            <person name="Mascagni F."/>
            <person name="Usai G."/>
            <person name="Natali L."/>
            <person name="Bassil N."/>
            <person name="Fernandez G.E."/>
            <person name="Lomsadze A."/>
            <person name="Armour M."/>
            <person name="Olukolu B."/>
            <person name="Poorten T."/>
            <person name="Britton C."/>
            <person name="Davik J."/>
            <person name="Ashrafi H."/>
            <person name="Aiden E.L."/>
            <person name="Borodovsky M."/>
            <person name="Worthington M."/>
        </authorList>
    </citation>
    <scope>NUCLEOTIDE SEQUENCE [LARGE SCALE GENOMIC DNA]</scope>
    <source>
        <strain evidence="2">PI 553951</strain>
    </source>
</reference>
<comment type="caution">
    <text evidence="2">The sequence shown here is derived from an EMBL/GenBank/DDBJ whole genome shotgun (WGS) entry which is preliminary data.</text>
</comment>
<dbReference type="EMBL" id="JBEDUW010000003">
    <property type="protein sequence ID" value="KAK9940801.1"/>
    <property type="molecule type" value="Genomic_DNA"/>
</dbReference>
<dbReference type="PANTHER" id="PTHR35546">
    <property type="entry name" value="F-BOX PROTEIN INTERACTION DOMAIN PROTEIN-RELATED"/>
    <property type="match status" value="1"/>
</dbReference>
<dbReference type="PANTHER" id="PTHR35546:SF130">
    <property type="entry name" value="EXPRESSED PROTEIN"/>
    <property type="match status" value="1"/>
</dbReference>
<evidence type="ECO:0000313" key="2">
    <source>
        <dbReference type="EMBL" id="KAK9940801.1"/>
    </source>
</evidence>
<evidence type="ECO:0000313" key="3">
    <source>
        <dbReference type="Proteomes" id="UP001457282"/>
    </source>
</evidence>
<evidence type="ECO:0000256" key="1">
    <source>
        <dbReference type="SAM" id="Phobius"/>
    </source>
</evidence>
<proteinExistence type="predicted"/>
<keyword evidence="1" id="KW-0812">Transmembrane</keyword>
<keyword evidence="3" id="KW-1185">Reference proteome</keyword>
<keyword evidence="1" id="KW-1133">Transmembrane helix</keyword>
<feature type="transmembrane region" description="Helical" evidence="1">
    <location>
        <begin position="6"/>
        <end position="29"/>
    </location>
</feature>
<name>A0AAW1XV09_RUBAR</name>